<dbReference type="AlphaFoldDB" id="A0A1Z4MSN7"/>
<dbReference type="InterPro" id="IPR013830">
    <property type="entry name" value="SGNH_hydro"/>
</dbReference>
<dbReference type="RefSeq" id="WP_096573678.1">
    <property type="nucleotide sequence ID" value="NZ_CAWNJS010000001.1"/>
</dbReference>
<name>A0A1Z4MSN7_9CYAN</name>
<dbReference type="InterPro" id="IPR036514">
    <property type="entry name" value="SGNH_hydro_sf"/>
</dbReference>
<sequence>MSKLQSEPKEIRICFVGESFINGIGDPDFLGWTGRVCANAHQRGYEITYYNLGVRAETSRFLKQRWRKEVSYRLASEYDGRVVFSFGVNDSGWTGKQQGIDLTESLDNTHTILSEAKQLYPVLMVGPPPCGDENQEQRNQQIAHQSQQFALVCRELDIPYLDVFSTLVNSSIWLAEAKANDGAHPREAGYAEFASIVQNWDAWLSWFTT</sequence>
<proteinExistence type="predicted"/>
<dbReference type="Pfam" id="PF13472">
    <property type="entry name" value="Lipase_GDSL_2"/>
    <property type="match status" value="1"/>
</dbReference>
<dbReference type="Gene3D" id="3.40.50.1110">
    <property type="entry name" value="SGNH hydrolase"/>
    <property type="match status" value="1"/>
</dbReference>
<evidence type="ECO:0000313" key="2">
    <source>
        <dbReference type="EMBL" id="BAY96459.1"/>
    </source>
</evidence>
<keyword evidence="3" id="KW-1185">Reference proteome</keyword>
<evidence type="ECO:0000313" key="3">
    <source>
        <dbReference type="Proteomes" id="UP000218785"/>
    </source>
</evidence>
<dbReference type="SUPFAM" id="SSF52266">
    <property type="entry name" value="SGNH hydrolase"/>
    <property type="match status" value="1"/>
</dbReference>
<reference evidence="2 3" key="1">
    <citation type="submission" date="2017-06" db="EMBL/GenBank/DDBJ databases">
        <title>Genome sequencing of cyanobaciteial culture collection at National Institute for Environmental Studies (NIES).</title>
        <authorList>
            <person name="Hirose Y."/>
            <person name="Shimura Y."/>
            <person name="Fujisawa T."/>
            <person name="Nakamura Y."/>
            <person name="Kawachi M."/>
        </authorList>
    </citation>
    <scope>NUCLEOTIDE SEQUENCE [LARGE SCALE GENOMIC DNA]</scope>
    <source>
        <strain evidence="2 3">NIES-37</strain>
    </source>
</reference>
<dbReference type="KEGG" id="ttq:NIES37_03920"/>
<organism evidence="2 3">
    <name type="scientific">Tolypothrix tenuis PCC 7101</name>
    <dbReference type="NCBI Taxonomy" id="231146"/>
    <lineage>
        <taxon>Bacteria</taxon>
        <taxon>Bacillati</taxon>
        <taxon>Cyanobacteriota</taxon>
        <taxon>Cyanophyceae</taxon>
        <taxon>Nostocales</taxon>
        <taxon>Tolypothrichaceae</taxon>
        <taxon>Tolypothrix</taxon>
    </lineage>
</organism>
<accession>A0A1Z4MSN7</accession>
<feature type="domain" description="SGNH hydrolase-type esterase" evidence="1">
    <location>
        <begin position="15"/>
        <end position="191"/>
    </location>
</feature>
<dbReference type="Proteomes" id="UP000218785">
    <property type="component" value="Chromosome"/>
</dbReference>
<dbReference type="EMBL" id="AP018248">
    <property type="protein sequence ID" value="BAY96459.1"/>
    <property type="molecule type" value="Genomic_DNA"/>
</dbReference>
<protein>
    <submittedName>
        <fullName evidence="2">Lipolytic enzyme, G-D-S-L</fullName>
    </submittedName>
</protein>
<gene>
    <name evidence="2" type="ORF">NIES37_03920</name>
</gene>
<evidence type="ECO:0000259" key="1">
    <source>
        <dbReference type="Pfam" id="PF13472"/>
    </source>
</evidence>